<gene>
    <name evidence="10" type="ORF">EXY23_02570</name>
</gene>
<evidence type="ECO:0000256" key="8">
    <source>
        <dbReference type="SAM" id="MobiDB-lite"/>
    </source>
</evidence>
<dbReference type="EMBL" id="SKBM01000002">
    <property type="protein sequence ID" value="TCZ65985.1"/>
    <property type="molecule type" value="Genomic_DNA"/>
</dbReference>
<comment type="subunit">
    <text evidence="7">Homodimer.</text>
</comment>
<evidence type="ECO:0000256" key="2">
    <source>
        <dbReference type="ARBA" id="ARBA00022485"/>
    </source>
</evidence>
<evidence type="ECO:0000256" key="3">
    <source>
        <dbReference type="ARBA" id="ARBA00022723"/>
    </source>
</evidence>
<evidence type="ECO:0000256" key="4">
    <source>
        <dbReference type="ARBA" id="ARBA00022982"/>
    </source>
</evidence>
<dbReference type="InterPro" id="IPR000170">
    <property type="entry name" value="High_potential_FeS_prot"/>
</dbReference>
<dbReference type="AlphaFoldDB" id="A0A4R4DY40"/>
<name>A0A4R4DY40_9PROT</name>
<evidence type="ECO:0000259" key="9">
    <source>
        <dbReference type="PROSITE" id="PS51373"/>
    </source>
</evidence>
<protein>
    <recommendedName>
        <fullName evidence="7">High-potential iron-sulfur protein</fullName>
        <shortName evidence="7">HiPIP</shortName>
    </recommendedName>
</protein>
<evidence type="ECO:0000256" key="7">
    <source>
        <dbReference type="RuleBase" id="RU000620"/>
    </source>
</evidence>
<keyword evidence="6 7" id="KW-0411">Iron-sulfur</keyword>
<keyword evidence="11" id="KW-1185">Reference proteome</keyword>
<dbReference type="GO" id="GO:0009055">
    <property type="term" value="F:electron transfer activity"/>
    <property type="evidence" value="ECO:0007669"/>
    <property type="project" value="InterPro"/>
</dbReference>
<sequence length="141" mass="15483">MRISTIWCRRWARPGPASACGGPPEARCRPVARLQRPEPRQSPRLPGSTEETSRVMDETKTPKRRRSVLRAAGLAALAPIAVPRARAQDKLQGSMVLYQDKPKDGQKCSNCLHFQPPNACAIVAGEISPEGWCAVWAKKEG</sequence>
<comment type="caution">
    <text evidence="10">The sequence shown here is derived from an EMBL/GenBank/DDBJ whole genome shotgun (WGS) entry which is preliminary data.</text>
</comment>
<dbReference type="PROSITE" id="PS51373">
    <property type="entry name" value="HIPIP"/>
    <property type="match status" value="1"/>
</dbReference>
<dbReference type="Pfam" id="PF01355">
    <property type="entry name" value="HIPIP"/>
    <property type="match status" value="1"/>
</dbReference>
<evidence type="ECO:0000313" key="10">
    <source>
        <dbReference type="EMBL" id="TCZ65985.1"/>
    </source>
</evidence>
<feature type="compositionally biased region" description="Basic and acidic residues" evidence="8">
    <location>
        <begin position="51"/>
        <end position="61"/>
    </location>
</feature>
<evidence type="ECO:0000313" key="11">
    <source>
        <dbReference type="Proteomes" id="UP000295023"/>
    </source>
</evidence>
<dbReference type="Gene3D" id="4.10.490.10">
    <property type="entry name" value="High potential iron-sulphur protein"/>
    <property type="match status" value="1"/>
</dbReference>
<dbReference type="SUPFAM" id="SSF57652">
    <property type="entry name" value="HIPIP (high potential iron protein)"/>
    <property type="match status" value="1"/>
</dbReference>
<proteinExistence type="inferred from homology"/>
<comment type="function">
    <text evidence="7">Specific class of high-redox-potential 4Fe-4S ferredoxins. Functions in anaerobic electron transport in most purple and in some other photosynthetic bacteria and in at least one genus (Paracoccus) of halophilic, denitrifying bacteria.</text>
</comment>
<dbReference type="GO" id="GO:0019646">
    <property type="term" value="P:aerobic electron transport chain"/>
    <property type="evidence" value="ECO:0007669"/>
    <property type="project" value="InterPro"/>
</dbReference>
<keyword evidence="4 7" id="KW-0249">Electron transport</keyword>
<feature type="domain" description="High potential iron-sulfur proteins family profile" evidence="9">
    <location>
        <begin position="75"/>
        <end position="141"/>
    </location>
</feature>
<dbReference type="GO" id="GO:0046872">
    <property type="term" value="F:metal ion binding"/>
    <property type="evidence" value="ECO:0007669"/>
    <property type="project" value="UniProtKB-KW"/>
</dbReference>
<reference evidence="10 11" key="1">
    <citation type="submission" date="2019-03" db="EMBL/GenBank/DDBJ databases">
        <title>Paracraurococcus aquatilis NE82 genome sequence.</title>
        <authorList>
            <person name="Zhao Y."/>
            <person name="Du Z."/>
        </authorList>
    </citation>
    <scope>NUCLEOTIDE SEQUENCE [LARGE SCALE GENOMIC DNA]</scope>
    <source>
        <strain evidence="10 11">NE82</strain>
    </source>
</reference>
<keyword evidence="2 7" id="KW-0004">4Fe-4S</keyword>
<comment type="similarity">
    <text evidence="7">Belongs to the high-potential iron-sulfur protein (HiPIP) family.</text>
</comment>
<keyword evidence="5 7" id="KW-0408">Iron</keyword>
<dbReference type="Proteomes" id="UP000295023">
    <property type="component" value="Unassembled WGS sequence"/>
</dbReference>
<evidence type="ECO:0000256" key="5">
    <source>
        <dbReference type="ARBA" id="ARBA00023004"/>
    </source>
</evidence>
<evidence type="ECO:0000256" key="6">
    <source>
        <dbReference type="ARBA" id="ARBA00023014"/>
    </source>
</evidence>
<dbReference type="GO" id="GO:0051539">
    <property type="term" value="F:4 iron, 4 sulfur cluster binding"/>
    <property type="evidence" value="ECO:0007669"/>
    <property type="project" value="UniProtKB-KW"/>
</dbReference>
<dbReference type="OrthoDB" id="5334781at2"/>
<dbReference type="InterPro" id="IPR036369">
    <property type="entry name" value="HIPIP_sf"/>
</dbReference>
<feature type="region of interest" description="Disordered" evidence="8">
    <location>
        <begin position="31"/>
        <end position="64"/>
    </location>
</feature>
<accession>A0A4R4DY40</accession>
<keyword evidence="1 7" id="KW-0813">Transport</keyword>
<organism evidence="10 11">
    <name type="scientific">Roseicella aquatilis</name>
    <dbReference type="NCBI Taxonomy" id="2527868"/>
    <lineage>
        <taxon>Bacteria</taxon>
        <taxon>Pseudomonadati</taxon>
        <taxon>Pseudomonadota</taxon>
        <taxon>Alphaproteobacteria</taxon>
        <taxon>Acetobacterales</taxon>
        <taxon>Roseomonadaceae</taxon>
        <taxon>Roseicella</taxon>
    </lineage>
</organism>
<keyword evidence="3 7" id="KW-0479">Metal-binding</keyword>
<evidence type="ECO:0000256" key="1">
    <source>
        <dbReference type="ARBA" id="ARBA00022448"/>
    </source>
</evidence>